<protein>
    <submittedName>
        <fullName evidence="2">Carboxylate--amine ligase</fullName>
    </submittedName>
</protein>
<feature type="non-terminal residue" evidence="2">
    <location>
        <position position="125"/>
    </location>
</feature>
<dbReference type="InterPro" id="IPR050141">
    <property type="entry name" value="GCL_type2/YbdK_subfam"/>
</dbReference>
<comment type="caution">
    <text evidence="2">The sequence shown here is derived from an EMBL/GenBank/DDBJ whole genome shotgun (WGS) entry which is preliminary data.</text>
</comment>
<dbReference type="EMBL" id="JAAZSR010000350">
    <property type="protein sequence ID" value="NKX51930.1"/>
    <property type="molecule type" value="Genomic_DNA"/>
</dbReference>
<gene>
    <name evidence="2" type="ORF">HER39_15430</name>
</gene>
<accession>A0ABX1JTA2</accession>
<organism evidence="2 3">
    <name type="scientific">Arthrobacter deserti</name>
    <dbReference type="NCBI Taxonomy" id="1742687"/>
    <lineage>
        <taxon>Bacteria</taxon>
        <taxon>Bacillati</taxon>
        <taxon>Actinomycetota</taxon>
        <taxon>Actinomycetes</taxon>
        <taxon>Micrococcales</taxon>
        <taxon>Micrococcaceae</taxon>
        <taxon>Arthrobacter</taxon>
    </lineage>
</organism>
<evidence type="ECO:0000313" key="2">
    <source>
        <dbReference type="EMBL" id="NKX51930.1"/>
    </source>
</evidence>
<sequence length="125" mass="12673">MTGAPRRTFGAEEELLLIDPATGAAAPVVAEVLRLAGNGSRNGKSGVVLAHELKQEQIEGVTGVHTTLAGLAGEIREGRALADGLAQQIGMRAAALGTPPLASASHTVPAARCEALRSRFALTAA</sequence>
<dbReference type="Gene3D" id="3.30.590.20">
    <property type="match status" value="1"/>
</dbReference>
<dbReference type="PANTHER" id="PTHR36510:SF1">
    <property type="entry name" value="GLUTAMATE--CYSTEINE LIGASE 2-RELATED"/>
    <property type="match status" value="1"/>
</dbReference>
<comment type="catalytic activity">
    <reaction evidence="1">
        <text>L-cysteine + L-glutamate + ATP = gamma-L-glutamyl-L-cysteine + ADP + phosphate + H(+)</text>
        <dbReference type="Rhea" id="RHEA:13285"/>
        <dbReference type="ChEBI" id="CHEBI:15378"/>
        <dbReference type="ChEBI" id="CHEBI:29985"/>
        <dbReference type="ChEBI" id="CHEBI:30616"/>
        <dbReference type="ChEBI" id="CHEBI:35235"/>
        <dbReference type="ChEBI" id="CHEBI:43474"/>
        <dbReference type="ChEBI" id="CHEBI:58173"/>
        <dbReference type="ChEBI" id="CHEBI:456216"/>
        <dbReference type="EC" id="6.3.2.2"/>
    </reaction>
</comment>
<dbReference type="InterPro" id="IPR006336">
    <property type="entry name" value="GCS2"/>
</dbReference>
<proteinExistence type="predicted"/>
<reference evidence="2 3" key="1">
    <citation type="submission" date="2020-04" db="EMBL/GenBank/DDBJ databases">
        <authorList>
            <person name="Liu S."/>
        </authorList>
    </citation>
    <scope>NUCLEOTIDE SEQUENCE [LARGE SCALE GENOMIC DNA]</scope>
    <source>
        <strain evidence="2 3">CGMCC 1.15091</strain>
    </source>
</reference>
<dbReference type="PANTHER" id="PTHR36510">
    <property type="entry name" value="GLUTAMATE--CYSTEINE LIGASE 2-RELATED"/>
    <property type="match status" value="1"/>
</dbReference>
<keyword evidence="3" id="KW-1185">Reference proteome</keyword>
<dbReference type="InterPro" id="IPR014746">
    <property type="entry name" value="Gln_synth/guanido_kin_cat_dom"/>
</dbReference>
<dbReference type="GO" id="GO:0016874">
    <property type="term" value="F:ligase activity"/>
    <property type="evidence" value="ECO:0007669"/>
    <property type="project" value="UniProtKB-KW"/>
</dbReference>
<evidence type="ECO:0000256" key="1">
    <source>
        <dbReference type="ARBA" id="ARBA00048819"/>
    </source>
</evidence>
<name>A0ABX1JTA2_9MICC</name>
<dbReference type="Proteomes" id="UP000523795">
    <property type="component" value="Unassembled WGS sequence"/>
</dbReference>
<dbReference type="SUPFAM" id="SSF55931">
    <property type="entry name" value="Glutamine synthetase/guanido kinase"/>
    <property type="match status" value="1"/>
</dbReference>
<evidence type="ECO:0000313" key="3">
    <source>
        <dbReference type="Proteomes" id="UP000523795"/>
    </source>
</evidence>
<keyword evidence="2" id="KW-0436">Ligase</keyword>
<dbReference type="Pfam" id="PF04107">
    <property type="entry name" value="GCS2"/>
    <property type="match status" value="1"/>
</dbReference>